<dbReference type="PANTHER" id="PTHR47990">
    <property type="entry name" value="2-OXOGLUTARATE (2OG) AND FE(II)-DEPENDENT OXYGENASE SUPERFAMILY PROTEIN-RELATED"/>
    <property type="match status" value="1"/>
</dbReference>
<dbReference type="InterPro" id="IPR050231">
    <property type="entry name" value="Iron_ascorbate_oxido_reductase"/>
</dbReference>
<evidence type="ECO:0000256" key="4">
    <source>
        <dbReference type="ARBA" id="ARBA00023004"/>
    </source>
</evidence>
<evidence type="ECO:0000256" key="1">
    <source>
        <dbReference type="ARBA" id="ARBA00008056"/>
    </source>
</evidence>
<reference evidence="9" key="2">
    <citation type="journal article" date="2018" name="BMC Genomics">
        <title>A manually annotated Actinidia chinensis var. chinensis (kiwifruit) genome highlights the challenges associated with draft genomes and gene prediction in plants.</title>
        <authorList>
            <person name="Pilkington S.M."/>
            <person name="Crowhurst R."/>
            <person name="Hilario E."/>
            <person name="Nardozza S."/>
            <person name="Fraser L."/>
            <person name="Peng Y."/>
            <person name="Gunaseelan K."/>
            <person name="Simpson R."/>
            <person name="Tahir J."/>
            <person name="Deroles S.C."/>
            <person name="Templeton K."/>
            <person name="Luo Z."/>
            <person name="Davy M."/>
            <person name="Cheng C."/>
            <person name="McNeilage M."/>
            <person name="Scaglione D."/>
            <person name="Liu Y."/>
            <person name="Zhang Q."/>
            <person name="Datson P."/>
            <person name="De Silva N."/>
            <person name="Gardiner S.E."/>
            <person name="Bassett H."/>
            <person name="Chagne D."/>
            <person name="McCallum J."/>
            <person name="Dzierzon H."/>
            <person name="Deng C."/>
            <person name="Wang Y.Y."/>
            <person name="Barron L."/>
            <person name="Manako K."/>
            <person name="Bowen J."/>
            <person name="Foster T.M."/>
            <person name="Erridge Z.A."/>
            <person name="Tiffin H."/>
            <person name="Waite C.N."/>
            <person name="Davies K.M."/>
            <person name="Grierson E.P."/>
            <person name="Laing W.A."/>
            <person name="Kirk R."/>
            <person name="Chen X."/>
            <person name="Wood M."/>
            <person name="Montefiori M."/>
            <person name="Brummell D.A."/>
            <person name="Schwinn K.E."/>
            <person name="Catanach A."/>
            <person name="Fullerton C."/>
            <person name="Li D."/>
            <person name="Meiyalaghan S."/>
            <person name="Nieuwenhuizen N."/>
            <person name="Read N."/>
            <person name="Prakash R."/>
            <person name="Hunter D."/>
            <person name="Zhang H."/>
            <person name="McKenzie M."/>
            <person name="Knabel M."/>
            <person name="Harris A."/>
            <person name="Allan A.C."/>
            <person name="Gleave A."/>
            <person name="Chen A."/>
            <person name="Janssen B.J."/>
            <person name="Plunkett B."/>
            <person name="Ampomah-Dwamena C."/>
            <person name="Voogd C."/>
            <person name="Leif D."/>
            <person name="Lafferty D."/>
            <person name="Souleyre E.J.F."/>
            <person name="Varkonyi-Gasic E."/>
            <person name="Gambi F."/>
            <person name="Hanley J."/>
            <person name="Yao J.L."/>
            <person name="Cheung J."/>
            <person name="David K.M."/>
            <person name="Warren B."/>
            <person name="Marsh K."/>
            <person name="Snowden K.C."/>
            <person name="Lin-Wang K."/>
            <person name="Brian L."/>
            <person name="Martinez-Sanchez M."/>
            <person name="Wang M."/>
            <person name="Ileperuma N."/>
            <person name="Macnee N."/>
            <person name="Campin R."/>
            <person name="McAtee P."/>
            <person name="Drummond R.S.M."/>
            <person name="Espley R.V."/>
            <person name="Ireland H.S."/>
            <person name="Wu R."/>
            <person name="Atkinson R.G."/>
            <person name="Karunairetnam S."/>
            <person name="Bulley S."/>
            <person name="Chunkath S."/>
            <person name="Hanley Z."/>
            <person name="Storey R."/>
            <person name="Thrimawithana A.H."/>
            <person name="Thomson S."/>
            <person name="David C."/>
            <person name="Testolin R."/>
            <person name="Huang H."/>
            <person name="Hellens R.P."/>
            <person name="Schaffer R.J."/>
        </authorList>
    </citation>
    <scope>NUCLEOTIDE SEQUENCE [LARGE SCALE GENOMIC DNA]</scope>
    <source>
        <strain evidence="9">cv. Red5</strain>
    </source>
</reference>
<dbReference type="STRING" id="1590841.A0A2R6QFT3"/>
<dbReference type="InterPro" id="IPR005123">
    <property type="entry name" value="Oxoglu/Fe-dep_dioxygenase_dom"/>
</dbReference>
<dbReference type="InterPro" id="IPR027443">
    <property type="entry name" value="IPNS-like_sf"/>
</dbReference>
<evidence type="ECO:0000259" key="7">
    <source>
        <dbReference type="PROSITE" id="PS51471"/>
    </source>
</evidence>
<reference evidence="8 9" key="1">
    <citation type="submission" date="2017-07" db="EMBL/GenBank/DDBJ databases">
        <title>An improved, manually edited Actinidia chinensis var. chinensis (kiwifruit) genome highlights the challenges associated with draft genomes and gene prediction in plants.</title>
        <authorList>
            <person name="Pilkington S."/>
            <person name="Crowhurst R."/>
            <person name="Hilario E."/>
            <person name="Nardozza S."/>
            <person name="Fraser L."/>
            <person name="Peng Y."/>
            <person name="Gunaseelan K."/>
            <person name="Simpson R."/>
            <person name="Tahir J."/>
            <person name="Deroles S."/>
            <person name="Templeton K."/>
            <person name="Luo Z."/>
            <person name="Davy M."/>
            <person name="Cheng C."/>
            <person name="Mcneilage M."/>
            <person name="Scaglione D."/>
            <person name="Liu Y."/>
            <person name="Zhang Q."/>
            <person name="Datson P."/>
            <person name="De Silva N."/>
            <person name="Gardiner S."/>
            <person name="Bassett H."/>
            <person name="Chagne D."/>
            <person name="Mccallum J."/>
            <person name="Dzierzon H."/>
            <person name="Deng C."/>
            <person name="Wang Y.-Y."/>
            <person name="Barron N."/>
            <person name="Manako K."/>
            <person name="Bowen J."/>
            <person name="Foster T."/>
            <person name="Erridge Z."/>
            <person name="Tiffin H."/>
            <person name="Waite C."/>
            <person name="Davies K."/>
            <person name="Grierson E."/>
            <person name="Laing W."/>
            <person name="Kirk R."/>
            <person name="Chen X."/>
            <person name="Wood M."/>
            <person name="Montefiori M."/>
            <person name="Brummell D."/>
            <person name="Schwinn K."/>
            <person name="Catanach A."/>
            <person name="Fullerton C."/>
            <person name="Li D."/>
            <person name="Meiyalaghan S."/>
            <person name="Nieuwenhuizen N."/>
            <person name="Read N."/>
            <person name="Prakash R."/>
            <person name="Hunter D."/>
            <person name="Zhang H."/>
            <person name="Mckenzie M."/>
            <person name="Knabel M."/>
            <person name="Harris A."/>
            <person name="Allan A."/>
            <person name="Chen A."/>
            <person name="Janssen B."/>
            <person name="Plunkett B."/>
            <person name="Dwamena C."/>
            <person name="Voogd C."/>
            <person name="Leif D."/>
            <person name="Lafferty D."/>
            <person name="Souleyre E."/>
            <person name="Varkonyi-Gasic E."/>
            <person name="Gambi F."/>
            <person name="Hanley J."/>
            <person name="Yao J.-L."/>
            <person name="Cheung J."/>
            <person name="David K."/>
            <person name="Warren B."/>
            <person name="Marsh K."/>
            <person name="Snowden K."/>
            <person name="Lin-Wang K."/>
            <person name="Brian L."/>
            <person name="Martinez-Sanchez M."/>
            <person name="Wang M."/>
            <person name="Ileperuma N."/>
            <person name="Macnee N."/>
            <person name="Campin R."/>
            <person name="Mcatee P."/>
            <person name="Drummond R."/>
            <person name="Espley R."/>
            <person name="Ireland H."/>
            <person name="Wu R."/>
            <person name="Atkinson R."/>
            <person name="Karunairetnam S."/>
            <person name="Bulley S."/>
            <person name="Chunkath S."/>
            <person name="Hanley Z."/>
            <person name="Storey R."/>
            <person name="Thrimawithana A."/>
            <person name="Thomson S."/>
            <person name="David C."/>
            <person name="Testolin R."/>
        </authorList>
    </citation>
    <scope>NUCLEOTIDE SEQUENCE [LARGE SCALE GENOMIC DNA]</scope>
    <source>
        <strain evidence="9">cv. Red5</strain>
        <tissue evidence="8">Young leaf</tissue>
    </source>
</reference>
<evidence type="ECO:0000256" key="5">
    <source>
        <dbReference type="ARBA" id="ARBA00057022"/>
    </source>
</evidence>
<proteinExistence type="inferred from homology"/>
<sequence>MGSIIQHKLPIVDFTKENLNLELHDEVFHAMEELFNLPMSTKVQNKSNKPLFGYVGQIPIVPLYKSIGIDDANTMEGMQKFEKVMWPNGNDGFSEVILLFSKLIAELEQWVVRMVFESYGVEKYYESHLNSISYLCRVMKYRNPKKESNMGFVTHTDKNFMTILHQNQVDGLEIKAKDGQWFGVELCPSSFVVMAGDAIMAWSNGRIHSPHHRATMNGNKARYSLGQFLFMKGTVKTPEELVDDKHPLQYKPFDHLEFLDFYSQPENRRLGSAIRTYCGI</sequence>
<dbReference type="OrthoDB" id="288590at2759"/>
<evidence type="ECO:0000256" key="3">
    <source>
        <dbReference type="ARBA" id="ARBA00023002"/>
    </source>
</evidence>
<dbReference type="GO" id="GO:0051213">
    <property type="term" value="F:dioxygenase activity"/>
    <property type="evidence" value="ECO:0007669"/>
    <property type="project" value="UniProtKB-KW"/>
</dbReference>
<accession>A0A2R6QFT3</accession>
<protein>
    <submittedName>
        <fullName evidence="8">2-oxoglutarate-dependent dioxygenase AOP1.2</fullName>
    </submittedName>
</protein>
<dbReference type="EMBL" id="NKQK01000016">
    <property type="protein sequence ID" value="PSS07489.1"/>
    <property type="molecule type" value="Genomic_DNA"/>
</dbReference>
<comment type="similarity">
    <text evidence="1 6">Belongs to the iron/ascorbate-dependent oxidoreductase family.</text>
</comment>
<evidence type="ECO:0000313" key="9">
    <source>
        <dbReference type="Proteomes" id="UP000241394"/>
    </source>
</evidence>
<keyword evidence="8" id="KW-0223">Dioxygenase</keyword>
<evidence type="ECO:0000256" key="2">
    <source>
        <dbReference type="ARBA" id="ARBA00022723"/>
    </source>
</evidence>
<dbReference type="Gramene" id="PSS07489">
    <property type="protein sequence ID" value="PSS07489"/>
    <property type="gene ID" value="CEY00_Acc17836"/>
</dbReference>
<comment type="function">
    <text evidence="5">Probable 2-oxoglutarate-dependent dioxygenase that may be involved in glucosinolates biosynthesis. May play a role in the production of aliphatic glucosinolates.</text>
</comment>
<dbReference type="PROSITE" id="PS51471">
    <property type="entry name" value="FE2OG_OXY"/>
    <property type="match status" value="1"/>
</dbReference>
<evidence type="ECO:0000313" key="8">
    <source>
        <dbReference type="EMBL" id="PSS07489.1"/>
    </source>
</evidence>
<dbReference type="SUPFAM" id="SSF51197">
    <property type="entry name" value="Clavaminate synthase-like"/>
    <property type="match status" value="1"/>
</dbReference>
<evidence type="ECO:0000256" key="6">
    <source>
        <dbReference type="RuleBase" id="RU003682"/>
    </source>
</evidence>
<comment type="caution">
    <text evidence="8">The sequence shown here is derived from an EMBL/GenBank/DDBJ whole genome shotgun (WGS) entry which is preliminary data.</text>
</comment>
<gene>
    <name evidence="8" type="ORF">CEY00_Acc17836</name>
</gene>
<keyword evidence="9" id="KW-1185">Reference proteome</keyword>
<dbReference type="FunFam" id="2.60.120.330:FF:000022">
    <property type="entry name" value="Probable 2-oxoglutarate-dependent dioxygenase AOP1.2"/>
    <property type="match status" value="1"/>
</dbReference>
<dbReference type="Proteomes" id="UP000241394">
    <property type="component" value="Chromosome LG16"/>
</dbReference>
<name>A0A2R6QFT3_ACTCC</name>
<dbReference type="Pfam" id="PF03171">
    <property type="entry name" value="2OG-FeII_Oxy"/>
    <property type="match status" value="1"/>
</dbReference>
<keyword evidence="2 6" id="KW-0479">Metal-binding</keyword>
<keyword evidence="3 6" id="KW-0560">Oxidoreductase</keyword>
<dbReference type="GO" id="GO:0046872">
    <property type="term" value="F:metal ion binding"/>
    <property type="evidence" value="ECO:0007669"/>
    <property type="project" value="UniProtKB-KW"/>
</dbReference>
<dbReference type="InParanoid" id="A0A2R6QFT3"/>
<feature type="domain" description="Fe2OG dioxygenase" evidence="7">
    <location>
        <begin position="128"/>
        <end position="232"/>
    </location>
</feature>
<dbReference type="AlphaFoldDB" id="A0A2R6QFT3"/>
<dbReference type="OMA" id="MQNKCQR"/>
<keyword evidence="4 6" id="KW-0408">Iron</keyword>
<dbReference type="InterPro" id="IPR044861">
    <property type="entry name" value="IPNS-like_FE2OG_OXY"/>
</dbReference>
<dbReference type="Gene3D" id="2.60.120.330">
    <property type="entry name" value="B-lactam Antibiotic, Isopenicillin N Synthase, Chain"/>
    <property type="match status" value="1"/>
</dbReference>
<organism evidence="8 9">
    <name type="scientific">Actinidia chinensis var. chinensis</name>
    <name type="common">Chinese soft-hair kiwi</name>
    <dbReference type="NCBI Taxonomy" id="1590841"/>
    <lineage>
        <taxon>Eukaryota</taxon>
        <taxon>Viridiplantae</taxon>
        <taxon>Streptophyta</taxon>
        <taxon>Embryophyta</taxon>
        <taxon>Tracheophyta</taxon>
        <taxon>Spermatophyta</taxon>
        <taxon>Magnoliopsida</taxon>
        <taxon>eudicotyledons</taxon>
        <taxon>Gunneridae</taxon>
        <taxon>Pentapetalae</taxon>
        <taxon>asterids</taxon>
        <taxon>Ericales</taxon>
        <taxon>Actinidiaceae</taxon>
        <taxon>Actinidia</taxon>
    </lineage>
</organism>